<reference evidence="4" key="1">
    <citation type="submission" date="2022-10" db="EMBL/GenBank/DDBJ databases">
        <title>The complete genomes of actinobacterial strains from the NBC collection.</title>
        <authorList>
            <person name="Joergensen T.S."/>
            <person name="Alvarez Arevalo M."/>
            <person name="Sterndorff E.B."/>
            <person name="Faurdal D."/>
            <person name="Vuksanovic O."/>
            <person name="Mourched A.-S."/>
            <person name="Charusanti P."/>
            <person name="Shaw S."/>
            <person name="Blin K."/>
            <person name="Weber T."/>
        </authorList>
    </citation>
    <scope>NUCLEOTIDE SEQUENCE</scope>
    <source>
        <strain evidence="4">NBC_01393</strain>
    </source>
</reference>
<dbReference type="AlphaFoldDB" id="A0AAU3HQV1"/>
<keyword evidence="1" id="KW-0863">Zinc-finger</keyword>
<protein>
    <recommendedName>
        <fullName evidence="3">SWIM-type domain-containing protein</fullName>
    </recommendedName>
</protein>
<organism evidence="4">
    <name type="scientific">Streptomyces sp. NBC_01393</name>
    <dbReference type="NCBI Taxonomy" id="2903851"/>
    <lineage>
        <taxon>Bacteria</taxon>
        <taxon>Bacillati</taxon>
        <taxon>Actinomycetota</taxon>
        <taxon>Actinomycetes</taxon>
        <taxon>Kitasatosporales</taxon>
        <taxon>Streptomycetaceae</taxon>
        <taxon>Streptomyces</taxon>
    </lineage>
</organism>
<name>A0AAU3HQV1_9ACTN</name>
<feature type="region of interest" description="Disordered" evidence="2">
    <location>
        <begin position="1"/>
        <end position="24"/>
    </location>
</feature>
<dbReference type="InterPro" id="IPR007527">
    <property type="entry name" value="Znf_SWIM"/>
</dbReference>
<evidence type="ECO:0000313" key="4">
    <source>
        <dbReference type="EMBL" id="WTZ06671.1"/>
    </source>
</evidence>
<dbReference type="GO" id="GO:0008270">
    <property type="term" value="F:zinc ion binding"/>
    <property type="evidence" value="ECO:0007669"/>
    <property type="project" value="UniProtKB-KW"/>
</dbReference>
<evidence type="ECO:0000256" key="1">
    <source>
        <dbReference type="PROSITE-ProRule" id="PRU00325"/>
    </source>
</evidence>
<accession>A0AAU3HQV1</accession>
<dbReference type="PANTHER" id="PTHR38133:SF1">
    <property type="entry name" value="SLR1429 PROTEIN"/>
    <property type="match status" value="1"/>
</dbReference>
<keyword evidence="1" id="KW-0479">Metal-binding</keyword>
<evidence type="ECO:0000313" key="5">
    <source>
        <dbReference type="EMBL" id="WTZ14416.1"/>
    </source>
</evidence>
<dbReference type="PANTHER" id="PTHR38133">
    <property type="entry name" value="SLR1429 PROTEIN"/>
    <property type="match status" value="1"/>
</dbReference>
<dbReference type="PROSITE" id="PS50966">
    <property type="entry name" value="ZF_SWIM"/>
    <property type="match status" value="1"/>
</dbReference>
<sequence length="431" mass="46278">MAASKDSGARGFPAFPARKGGRARGQSFWAGSFTEAVEDTWPEEEPLKQGRAFSRTGRIGPIAVGPGRITAQVYGGDEAYTTVITLRELDDQEWELLWEKTADRPAVTESLLAGELPEDLLEAVEDARLRLLPGYGDLDADCDCDALDHPCPHATALCYQLSWHLETDPWLLLLVRGRGAGEAVEELKSELLLRAMTGEDEEDGADQDGAGEDGTGAKVALPSGPLPGVDPLSAWSREASPLPGLPSLPPAPAGAGEPVTGIEADPLEQLVADAAVRARSLLAYARGLTDAPAPELGLWQDTVRIAATHPDPRVAARLRETCGRPPEELDRAAEAWRTGGAAGLEVLERDWSPSAQETARARAALSAGWEADELPELQVQGNHWTPAGQDIQLRLGRDGRWYPYRRRASVWWPAGAPHGDPSDALVDLTDD</sequence>
<gene>
    <name evidence="4" type="ORF">OG699_00630</name>
    <name evidence="5" type="ORF">OG699_44635</name>
</gene>
<dbReference type="EMBL" id="CP109546">
    <property type="protein sequence ID" value="WTZ14416.1"/>
    <property type="molecule type" value="Genomic_DNA"/>
</dbReference>
<feature type="domain" description="SWIM-type" evidence="3">
    <location>
        <begin position="127"/>
        <end position="162"/>
    </location>
</feature>
<keyword evidence="1" id="KW-0862">Zinc</keyword>
<proteinExistence type="predicted"/>
<dbReference type="EMBL" id="CP109546">
    <property type="protein sequence ID" value="WTZ06671.1"/>
    <property type="molecule type" value="Genomic_DNA"/>
</dbReference>
<evidence type="ECO:0000256" key="2">
    <source>
        <dbReference type="SAM" id="MobiDB-lite"/>
    </source>
</evidence>
<feature type="region of interest" description="Disordered" evidence="2">
    <location>
        <begin position="199"/>
        <end position="256"/>
    </location>
</feature>
<evidence type="ECO:0000259" key="3">
    <source>
        <dbReference type="PROSITE" id="PS50966"/>
    </source>
</evidence>
<feature type="compositionally biased region" description="Pro residues" evidence="2">
    <location>
        <begin position="243"/>
        <end position="252"/>
    </location>
</feature>
<feature type="compositionally biased region" description="Acidic residues" evidence="2">
    <location>
        <begin position="199"/>
        <end position="211"/>
    </location>
</feature>